<sequence>MTTAKTKTGRRVKRSEPTYPHAPFRWWHGLIFVLALILGWLAIRAPGLLADISSIPVGDWRVFVLLRGTVIILAVYALVFVRTYHAVMGAGMVFGFMGLSLRIGWGQVTQEPLGLGLLFTLLSLAVIPIRVIVRPNQDDVIRRQAAEIARLKGETHEG</sequence>
<evidence type="ECO:0000256" key="1">
    <source>
        <dbReference type="SAM" id="Phobius"/>
    </source>
</evidence>
<accession>A0ABT9MC31</accession>
<keyword evidence="1" id="KW-1133">Transmembrane helix</keyword>
<keyword evidence="1" id="KW-0472">Membrane</keyword>
<dbReference type="EMBL" id="JAURUR010000002">
    <property type="protein sequence ID" value="MDP9763829.1"/>
    <property type="molecule type" value="Genomic_DNA"/>
</dbReference>
<proteinExistence type="predicted"/>
<feature type="transmembrane region" description="Helical" evidence="1">
    <location>
        <begin position="60"/>
        <end position="79"/>
    </location>
</feature>
<comment type="caution">
    <text evidence="2">The sequence shown here is derived from an EMBL/GenBank/DDBJ whole genome shotgun (WGS) entry which is preliminary data.</text>
</comment>
<reference evidence="2 3" key="1">
    <citation type="submission" date="2023-07" db="EMBL/GenBank/DDBJ databases">
        <title>Genomic Encyclopedia of Type Strains, Phase IV (KMG-IV): sequencing the most valuable type-strain genomes for metagenomic binning, comparative biology and taxonomic classification.</title>
        <authorList>
            <person name="Goeker M."/>
        </authorList>
    </citation>
    <scope>NUCLEOTIDE SEQUENCE [LARGE SCALE GENOMIC DNA]</scope>
    <source>
        <strain evidence="2 3">NIO-1023</strain>
    </source>
</reference>
<evidence type="ECO:0000313" key="3">
    <source>
        <dbReference type="Proteomes" id="UP001232163"/>
    </source>
</evidence>
<protein>
    <recommendedName>
        <fullName evidence="4">DUF4345 domain-containing protein</fullName>
    </recommendedName>
</protein>
<feature type="transmembrane region" description="Helical" evidence="1">
    <location>
        <begin position="113"/>
        <end position="133"/>
    </location>
</feature>
<evidence type="ECO:0008006" key="4">
    <source>
        <dbReference type="Google" id="ProtNLM"/>
    </source>
</evidence>
<dbReference type="Proteomes" id="UP001232163">
    <property type="component" value="Unassembled WGS sequence"/>
</dbReference>
<evidence type="ECO:0000313" key="2">
    <source>
        <dbReference type="EMBL" id="MDP9763829.1"/>
    </source>
</evidence>
<gene>
    <name evidence="2" type="ORF">QO006_001246</name>
</gene>
<keyword evidence="1" id="KW-0812">Transmembrane</keyword>
<name>A0ABT9MC31_9DEIO</name>
<dbReference type="RefSeq" id="WP_307464957.1">
    <property type="nucleotide sequence ID" value="NZ_JAURUR010000002.1"/>
</dbReference>
<organism evidence="2 3">
    <name type="scientific">Deinococcus enclensis</name>
    <dbReference type="NCBI Taxonomy" id="1049582"/>
    <lineage>
        <taxon>Bacteria</taxon>
        <taxon>Thermotogati</taxon>
        <taxon>Deinococcota</taxon>
        <taxon>Deinococci</taxon>
        <taxon>Deinococcales</taxon>
        <taxon>Deinococcaceae</taxon>
        <taxon>Deinococcus</taxon>
    </lineage>
</organism>
<feature type="transmembrane region" description="Helical" evidence="1">
    <location>
        <begin position="86"/>
        <end position="107"/>
    </location>
</feature>
<keyword evidence="3" id="KW-1185">Reference proteome</keyword>